<keyword evidence="6 8" id="KW-0472">Membrane</keyword>
<feature type="transmembrane region" description="Helical" evidence="8">
    <location>
        <begin position="68"/>
        <end position="92"/>
    </location>
</feature>
<keyword evidence="4 8" id="KW-0812">Transmembrane</keyword>
<dbReference type="RefSeq" id="WP_103954873.1">
    <property type="nucleotide sequence ID" value="NZ_FNVT01000002.1"/>
</dbReference>
<keyword evidence="5 8" id="KW-1133">Transmembrane helix</keyword>
<feature type="transmembrane region" description="Helical" evidence="8">
    <location>
        <begin position="193"/>
        <end position="211"/>
    </location>
</feature>
<comment type="subcellular location">
    <subcellularLocation>
        <location evidence="1">Cell membrane</location>
        <topology evidence="1">Multi-pass membrane protein</topology>
    </subcellularLocation>
</comment>
<dbReference type="CDD" id="cd06173">
    <property type="entry name" value="MFS_MefA_like"/>
    <property type="match status" value="1"/>
</dbReference>
<proteinExistence type="predicted"/>
<dbReference type="Proteomes" id="UP000236732">
    <property type="component" value="Unassembled WGS sequence"/>
</dbReference>
<keyword evidence="11" id="KW-1185">Reference proteome</keyword>
<evidence type="ECO:0000256" key="3">
    <source>
        <dbReference type="ARBA" id="ARBA00022475"/>
    </source>
</evidence>
<dbReference type="Pfam" id="PF05977">
    <property type="entry name" value="MFS_3"/>
    <property type="match status" value="1"/>
</dbReference>
<feature type="transmembrane region" description="Helical" evidence="8">
    <location>
        <begin position="309"/>
        <end position="326"/>
    </location>
</feature>
<feature type="compositionally biased region" description="Low complexity" evidence="7">
    <location>
        <begin position="1"/>
        <end position="13"/>
    </location>
</feature>
<dbReference type="AlphaFoldDB" id="A0A1H5Y3V8"/>
<evidence type="ECO:0000256" key="7">
    <source>
        <dbReference type="SAM" id="MobiDB-lite"/>
    </source>
</evidence>
<dbReference type="PROSITE" id="PS50850">
    <property type="entry name" value="MFS"/>
    <property type="match status" value="1"/>
</dbReference>
<feature type="transmembrane region" description="Helical" evidence="8">
    <location>
        <begin position="396"/>
        <end position="415"/>
    </location>
</feature>
<feature type="region of interest" description="Disordered" evidence="7">
    <location>
        <begin position="1"/>
        <end position="20"/>
    </location>
</feature>
<evidence type="ECO:0000313" key="10">
    <source>
        <dbReference type="EMBL" id="SEG18578.1"/>
    </source>
</evidence>
<name>A0A1H5Y3V8_9ACTN</name>
<dbReference type="GO" id="GO:0022857">
    <property type="term" value="F:transmembrane transporter activity"/>
    <property type="evidence" value="ECO:0007669"/>
    <property type="project" value="InterPro"/>
</dbReference>
<accession>A0A1H5Y3V8</accession>
<feature type="transmembrane region" description="Helical" evidence="8">
    <location>
        <begin position="243"/>
        <end position="264"/>
    </location>
</feature>
<feature type="transmembrane region" description="Helical" evidence="8">
    <location>
        <begin position="126"/>
        <end position="144"/>
    </location>
</feature>
<dbReference type="InterPro" id="IPR020846">
    <property type="entry name" value="MFS_dom"/>
</dbReference>
<dbReference type="InterPro" id="IPR010290">
    <property type="entry name" value="TM_effector"/>
</dbReference>
<feature type="transmembrane region" description="Helical" evidence="8">
    <location>
        <begin position="99"/>
        <end position="120"/>
    </location>
</feature>
<evidence type="ECO:0000313" key="11">
    <source>
        <dbReference type="Proteomes" id="UP000236732"/>
    </source>
</evidence>
<evidence type="ECO:0000256" key="1">
    <source>
        <dbReference type="ARBA" id="ARBA00004651"/>
    </source>
</evidence>
<dbReference type="PANTHER" id="PTHR23513:SF6">
    <property type="entry name" value="MAJOR FACILITATOR SUPERFAMILY ASSOCIATED DOMAIN-CONTAINING PROTEIN"/>
    <property type="match status" value="1"/>
</dbReference>
<reference evidence="10 11" key="1">
    <citation type="submission" date="2016-10" db="EMBL/GenBank/DDBJ databases">
        <authorList>
            <person name="de Groot N.N."/>
        </authorList>
    </citation>
    <scope>NUCLEOTIDE SEQUENCE [LARGE SCALE GENOMIC DNA]</scope>
    <source>
        <strain evidence="10 11">CGMCC 4.7037</strain>
    </source>
</reference>
<organism evidence="10 11">
    <name type="scientific">Nonomuraea solani</name>
    <dbReference type="NCBI Taxonomy" id="1144553"/>
    <lineage>
        <taxon>Bacteria</taxon>
        <taxon>Bacillati</taxon>
        <taxon>Actinomycetota</taxon>
        <taxon>Actinomycetes</taxon>
        <taxon>Streptosporangiales</taxon>
        <taxon>Streptosporangiaceae</taxon>
        <taxon>Nonomuraea</taxon>
    </lineage>
</organism>
<feature type="transmembrane region" description="Helical" evidence="8">
    <location>
        <begin position="367"/>
        <end position="390"/>
    </location>
</feature>
<evidence type="ECO:0000256" key="6">
    <source>
        <dbReference type="ARBA" id="ARBA00023136"/>
    </source>
</evidence>
<dbReference type="InterPro" id="IPR036259">
    <property type="entry name" value="MFS_trans_sf"/>
</dbReference>
<protein>
    <submittedName>
        <fullName evidence="10">Predicted arabinose efflux permease, MFS family</fullName>
    </submittedName>
</protein>
<evidence type="ECO:0000256" key="5">
    <source>
        <dbReference type="ARBA" id="ARBA00022989"/>
    </source>
</evidence>
<evidence type="ECO:0000256" key="8">
    <source>
        <dbReference type="SAM" id="Phobius"/>
    </source>
</evidence>
<evidence type="ECO:0000256" key="4">
    <source>
        <dbReference type="ARBA" id="ARBA00022692"/>
    </source>
</evidence>
<gene>
    <name evidence="10" type="ORF">SAMN05444920_102125</name>
</gene>
<feature type="domain" description="Major facilitator superfamily (MFS) profile" evidence="9">
    <location>
        <begin position="34"/>
        <end position="420"/>
    </location>
</feature>
<evidence type="ECO:0000256" key="2">
    <source>
        <dbReference type="ARBA" id="ARBA00022448"/>
    </source>
</evidence>
<dbReference type="SUPFAM" id="SSF103473">
    <property type="entry name" value="MFS general substrate transporter"/>
    <property type="match status" value="1"/>
</dbReference>
<sequence>MSTTMTSETTSETTSERRPPARLATAGSLFAQKNFLLFWGGQTISKVGNGAYKVTLGWSVYELTGSTAAMGLLLALNVVPEIVFLLVGGAIADRFPRRGVILAADALACVVLLGLALAAAAGHLSLALLATTGFALGVISAFYGPAYAAMNRDLISDGQFRKANAFFTATDNLARLAGPVLGGALYAMGGATTVFTVNAVSFAVAVAAMLLTRTARGPAPATRQNLRRDLAEGITCVRRTRSLLLLLVISVVANCVCLAPYLVLLPDLVRAGGNGLGVLGLLNTAEIAAVLLSALLIGRLGGRGGAGKVLLMLTSALGLACVVLGLSGNHVVALFAGAVLVGAGLSSNIVEHTLLQTLVPPELLSRVYSVNMVFSYSFLPVAYAVSGVLARHVGTHVVLLAGGTALIALCAYAFFRRETKSLNAISW</sequence>
<keyword evidence="3" id="KW-1003">Cell membrane</keyword>
<keyword evidence="2" id="KW-0813">Transport</keyword>
<feature type="transmembrane region" description="Helical" evidence="8">
    <location>
        <begin position="276"/>
        <end position="297"/>
    </location>
</feature>
<evidence type="ECO:0000259" key="9">
    <source>
        <dbReference type="PROSITE" id="PS50850"/>
    </source>
</evidence>
<dbReference type="Gene3D" id="1.20.1250.20">
    <property type="entry name" value="MFS general substrate transporter like domains"/>
    <property type="match status" value="1"/>
</dbReference>
<dbReference type="PANTHER" id="PTHR23513">
    <property type="entry name" value="INTEGRAL MEMBRANE EFFLUX PROTEIN-RELATED"/>
    <property type="match status" value="1"/>
</dbReference>
<dbReference type="GO" id="GO:0005886">
    <property type="term" value="C:plasma membrane"/>
    <property type="evidence" value="ECO:0007669"/>
    <property type="project" value="UniProtKB-SubCell"/>
</dbReference>
<feature type="transmembrane region" description="Helical" evidence="8">
    <location>
        <begin position="332"/>
        <end position="355"/>
    </location>
</feature>
<dbReference type="OrthoDB" id="69054at2"/>
<dbReference type="EMBL" id="FNVT01000002">
    <property type="protein sequence ID" value="SEG18578.1"/>
    <property type="molecule type" value="Genomic_DNA"/>
</dbReference>